<protein>
    <recommendedName>
        <fullName evidence="8">Lysine decarboxylase</fullName>
    </recommendedName>
</protein>
<evidence type="ECO:0000313" key="6">
    <source>
        <dbReference type="EMBL" id="MBE8614618.1"/>
    </source>
</evidence>
<dbReference type="InterPro" id="IPR000310">
    <property type="entry name" value="Orn/Lys/Arg_deCO2ase_major_dom"/>
</dbReference>
<reference evidence="6" key="1">
    <citation type="submission" date="2017-12" db="EMBL/GenBank/DDBJ databases">
        <title>Genome sequencing and analysis.</title>
        <authorList>
            <person name="Huang Y.-T."/>
        </authorList>
    </citation>
    <scope>NUCLEOTIDE SEQUENCE</scope>
    <source>
        <strain evidence="6">VGH116</strain>
    </source>
</reference>
<evidence type="ECO:0000259" key="5">
    <source>
        <dbReference type="Pfam" id="PF03711"/>
    </source>
</evidence>
<evidence type="ECO:0008006" key="8">
    <source>
        <dbReference type="Google" id="ProtNLM"/>
    </source>
</evidence>
<evidence type="ECO:0000313" key="7">
    <source>
        <dbReference type="Proteomes" id="UP000650477"/>
    </source>
</evidence>
<evidence type="ECO:0000256" key="1">
    <source>
        <dbReference type="ARBA" id="ARBA00022793"/>
    </source>
</evidence>
<dbReference type="Pfam" id="PF01276">
    <property type="entry name" value="OKR_DC_1"/>
    <property type="match status" value="1"/>
</dbReference>
<evidence type="ECO:0000256" key="3">
    <source>
        <dbReference type="ARBA" id="ARBA00023239"/>
    </source>
</evidence>
<dbReference type="GO" id="GO:0016831">
    <property type="term" value="F:carboxy-lyase activity"/>
    <property type="evidence" value="ECO:0007669"/>
    <property type="project" value="UniProtKB-KW"/>
</dbReference>
<feature type="domain" description="Orn/Lys/Arg decarboxylase C-terminal" evidence="5">
    <location>
        <begin position="87"/>
        <end position="217"/>
    </location>
</feature>
<dbReference type="SUPFAM" id="SSF55904">
    <property type="entry name" value="Ornithine decarboxylase C-terminal domain"/>
    <property type="match status" value="1"/>
</dbReference>
<dbReference type="Proteomes" id="UP000650477">
    <property type="component" value="Unassembled WGS sequence"/>
</dbReference>
<dbReference type="InterPro" id="IPR008286">
    <property type="entry name" value="Prn/Lys/Arg_de-COase_C"/>
</dbReference>
<dbReference type="AlphaFoldDB" id="A0A8I0Q8H0"/>
<dbReference type="InterPro" id="IPR015422">
    <property type="entry name" value="PyrdxlP-dep_Trfase_small"/>
</dbReference>
<keyword evidence="1" id="KW-0210">Decarboxylase</keyword>
<proteinExistence type="predicted"/>
<dbReference type="InterPro" id="IPR036633">
    <property type="entry name" value="Prn/Lys/Arg_de-COase_C_sf"/>
</dbReference>
<evidence type="ECO:0000256" key="2">
    <source>
        <dbReference type="ARBA" id="ARBA00022898"/>
    </source>
</evidence>
<dbReference type="Gene3D" id="3.90.1150.10">
    <property type="entry name" value="Aspartate Aminotransferase, domain 1"/>
    <property type="match status" value="1"/>
</dbReference>
<gene>
    <name evidence="6" type="ORF">CYG68_19895</name>
</gene>
<dbReference type="Pfam" id="PF03711">
    <property type="entry name" value="OKR_DC_1_C"/>
    <property type="match status" value="1"/>
</dbReference>
<dbReference type="GO" id="GO:0006520">
    <property type="term" value="P:amino acid metabolic process"/>
    <property type="evidence" value="ECO:0007669"/>
    <property type="project" value="InterPro"/>
</dbReference>
<organism evidence="6 7">
    <name type="scientific">Morganella morganii</name>
    <name type="common">Proteus morganii</name>
    <dbReference type="NCBI Taxonomy" id="582"/>
    <lineage>
        <taxon>Bacteria</taxon>
        <taxon>Pseudomonadati</taxon>
        <taxon>Pseudomonadota</taxon>
        <taxon>Gammaproteobacteria</taxon>
        <taxon>Enterobacterales</taxon>
        <taxon>Morganellaceae</taxon>
        <taxon>Morganella</taxon>
    </lineage>
</organism>
<evidence type="ECO:0000259" key="4">
    <source>
        <dbReference type="Pfam" id="PF01276"/>
    </source>
</evidence>
<comment type="caution">
    <text evidence="6">The sequence shown here is derived from an EMBL/GenBank/DDBJ whole genome shotgun (WGS) entry which is preliminary data.</text>
</comment>
<feature type="domain" description="Orn/Lys/Arg decarboxylases family 1 pyridoxal-P attachment site" evidence="4">
    <location>
        <begin position="1"/>
        <end position="62"/>
    </location>
</feature>
<keyword evidence="3" id="KW-0456">Lyase</keyword>
<accession>A0A8I0Q8H0</accession>
<dbReference type="InterPro" id="IPR015424">
    <property type="entry name" value="PyrdxlP-dep_Trfase"/>
</dbReference>
<dbReference type="GO" id="GO:0030170">
    <property type="term" value="F:pyridoxal phosphate binding"/>
    <property type="evidence" value="ECO:0007669"/>
    <property type="project" value="TreeGrafter"/>
</dbReference>
<dbReference type="PANTHER" id="PTHR45229">
    <property type="entry name" value="CONSTITUTIVE ORNITHINE DECARBOXYLASE"/>
    <property type="match status" value="1"/>
</dbReference>
<name>A0A8I0Q8H0_MORMO</name>
<dbReference type="SUPFAM" id="SSF53383">
    <property type="entry name" value="PLP-dependent transferases"/>
    <property type="match status" value="1"/>
</dbReference>
<dbReference type="PANTHER" id="PTHR45229:SF3">
    <property type="entry name" value="BIODEGRADATIVE ARGININE DECARBOXYLASE"/>
    <property type="match status" value="1"/>
</dbReference>
<dbReference type="GO" id="GO:0005829">
    <property type="term" value="C:cytosol"/>
    <property type="evidence" value="ECO:0007669"/>
    <property type="project" value="TreeGrafter"/>
</dbReference>
<sequence>MYLDPIKVTLLTPGLNKEGELEKTGIPASLASKFLDDRGIIVEKTGPYNILVLFSIGIDDTKTMSLMRGLNEFKEMYDNNEMVKDVLPSVYAGSPSFYEGMRIQELAQGIHQLTCKHNLPELMFSAFDILPSLVMKPQQAFQAELRGEIEECYIEDMVGKINANMILPYPPGVPLVLPGEMITEDSRPILDFLLMLCEIGAHYPGFETDIHGAYRQDNGRYTVKIIKQQ</sequence>
<dbReference type="EMBL" id="PKLF01000032">
    <property type="protein sequence ID" value="MBE8614618.1"/>
    <property type="molecule type" value="Genomic_DNA"/>
</dbReference>
<dbReference type="Gene3D" id="3.90.100.10">
    <property type="entry name" value="Orn/Lys/Arg decarboxylase, C-terminal domain"/>
    <property type="match status" value="1"/>
</dbReference>
<dbReference type="InterPro" id="IPR011193">
    <property type="entry name" value="Orn/lys/arg_de-COase"/>
</dbReference>
<keyword evidence="2" id="KW-0663">Pyridoxal phosphate</keyword>
<dbReference type="FunFam" id="3.90.100.10:FF:000001">
    <property type="entry name" value="Lysine decarboxylase, inducible"/>
    <property type="match status" value="1"/>
</dbReference>